<evidence type="ECO:0000313" key="2">
    <source>
        <dbReference type="EMBL" id="KAG6522056.1"/>
    </source>
</evidence>
<organism evidence="2 3">
    <name type="scientific">Zingiber officinale</name>
    <name type="common">Ginger</name>
    <name type="synonym">Amomum zingiber</name>
    <dbReference type="NCBI Taxonomy" id="94328"/>
    <lineage>
        <taxon>Eukaryota</taxon>
        <taxon>Viridiplantae</taxon>
        <taxon>Streptophyta</taxon>
        <taxon>Embryophyta</taxon>
        <taxon>Tracheophyta</taxon>
        <taxon>Spermatophyta</taxon>
        <taxon>Magnoliopsida</taxon>
        <taxon>Liliopsida</taxon>
        <taxon>Zingiberales</taxon>
        <taxon>Zingiberaceae</taxon>
        <taxon>Zingiber</taxon>
    </lineage>
</organism>
<dbReference type="EMBL" id="JACMSC010000005">
    <property type="protein sequence ID" value="KAG6522056.1"/>
    <property type="molecule type" value="Genomic_DNA"/>
</dbReference>
<dbReference type="PANTHER" id="PTHR31170:SF25">
    <property type="entry name" value="BNAA09G04570D PROTEIN"/>
    <property type="match status" value="1"/>
</dbReference>
<keyword evidence="3" id="KW-1185">Reference proteome</keyword>
<accession>A0A8J5HDW0</accession>
<feature type="transmembrane region" description="Helical" evidence="1">
    <location>
        <begin position="234"/>
        <end position="257"/>
    </location>
</feature>
<dbReference type="AlphaFoldDB" id="A0A8J5HDW0"/>
<dbReference type="Pfam" id="PF03140">
    <property type="entry name" value="DUF247"/>
    <property type="match status" value="2"/>
</dbReference>
<dbReference type="PANTHER" id="PTHR31170">
    <property type="entry name" value="BNAC04G53230D PROTEIN"/>
    <property type="match status" value="1"/>
</dbReference>
<comment type="caution">
    <text evidence="2">The sequence shown here is derived from an EMBL/GenBank/DDBJ whole genome shotgun (WGS) entry which is preliminary data.</text>
</comment>
<reference evidence="2 3" key="1">
    <citation type="submission" date="2020-08" db="EMBL/GenBank/DDBJ databases">
        <title>Plant Genome Project.</title>
        <authorList>
            <person name="Zhang R.-G."/>
        </authorList>
    </citation>
    <scope>NUCLEOTIDE SEQUENCE [LARGE SCALE GENOMIC DNA]</scope>
    <source>
        <tissue evidence="2">Rhizome</tissue>
    </source>
</reference>
<keyword evidence="1" id="KW-0472">Membrane</keyword>
<gene>
    <name evidence="2" type="ORF">ZIOFF_019190</name>
</gene>
<name>A0A8J5HDW0_ZINOF</name>
<keyword evidence="1" id="KW-1133">Transmembrane helix</keyword>
<protein>
    <submittedName>
        <fullName evidence="2">Uncharacterized protein</fullName>
    </submittedName>
</protein>
<dbReference type="InterPro" id="IPR004158">
    <property type="entry name" value="DUF247_pln"/>
</dbReference>
<sequence length="267" mass="31539">MTSSKFLEMMMLDCVFMTEFLLLQREIKNRRHGTEIEEYYYPWKWATSLILNDMLILENQVPLFLLYQVLTEHINAEMLQAMRIQFTNKTDCSSLLDITFDERKRSMGIPQLLIEDDNISLLQNLIAFEQQYCHGLGYCVSAYVWFMNCLINTDKDAAVLRKHKIIVSRLHSDEEVARIFNELRKTAATVVDFDHFYLAEVMINVDSYCRNSSNRLWALWNFSWLRQNYFKNRWVTIGVTAVVLFNLLTLVKLYMLFSVTPSSESIL</sequence>
<dbReference type="Proteomes" id="UP000734854">
    <property type="component" value="Unassembled WGS sequence"/>
</dbReference>
<keyword evidence="1" id="KW-0812">Transmembrane</keyword>
<evidence type="ECO:0000256" key="1">
    <source>
        <dbReference type="SAM" id="Phobius"/>
    </source>
</evidence>
<evidence type="ECO:0000313" key="3">
    <source>
        <dbReference type="Proteomes" id="UP000734854"/>
    </source>
</evidence>
<proteinExistence type="predicted"/>